<organism evidence="3 4">
    <name type="scientific">Corchorus olitorius</name>
    <dbReference type="NCBI Taxonomy" id="93759"/>
    <lineage>
        <taxon>Eukaryota</taxon>
        <taxon>Viridiplantae</taxon>
        <taxon>Streptophyta</taxon>
        <taxon>Embryophyta</taxon>
        <taxon>Tracheophyta</taxon>
        <taxon>Spermatophyta</taxon>
        <taxon>Magnoliopsida</taxon>
        <taxon>eudicotyledons</taxon>
        <taxon>Gunneridae</taxon>
        <taxon>Pentapetalae</taxon>
        <taxon>rosids</taxon>
        <taxon>malvids</taxon>
        <taxon>Malvales</taxon>
        <taxon>Malvaceae</taxon>
        <taxon>Grewioideae</taxon>
        <taxon>Apeibeae</taxon>
        <taxon>Corchorus</taxon>
    </lineage>
</organism>
<keyword evidence="1" id="KW-0175">Coiled coil</keyword>
<dbReference type="Proteomes" id="UP000187203">
    <property type="component" value="Unassembled WGS sequence"/>
</dbReference>
<accession>A0A1R3IU52</accession>
<feature type="compositionally biased region" description="Basic and acidic residues" evidence="2">
    <location>
        <begin position="20"/>
        <end position="32"/>
    </location>
</feature>
<feature type="compositionally biased region" description="Gly residues" evidence="2">
    <location>
        <begin position="39"/>
        <end position="49"/>
    </location>
</feature>
<gene>
    <name evidence="3" type="ORF">COLO4_21302</name>
</gene>
<dbReference type="EMBL" id="AWUE01017625">
    <property type="protein sequence ID" value="OMO86107.1"/>
    <property type="molecule type" value="Genomic_DNA"/>
</dbReference>
<dbReference type="AlphaFoldDB" id="A0A1R3IU52"/>
<keyword evidence="4" id="KW-1185">Reference proteome</keyword>
<feature type="region of interest" description="Disordered" evidence="2">
    <location>
        <begin position="1"/>
        <end position="63"/>
    </location>
</feature>
<sequence>MAQGSPQSPHPPYFHATSGKRGEEDNKDHRENFPVTGKVTGGGGSGVGDSSGIPVSIPTMGDDTTTRLQKELATFQQKHDSLEAKLDSKYQQLDAKLDS</sequence>
<comment type="caution">
    <text evidence="3">The sequence shown here is derived from an EMBL/GenBank/DDBJ whole genome shotgun (WGS) entry which is preliminary data.</text>
</comment>
<name>A0A1R3IU52_9ROSI</name>
<evidence type="ECO:0000256" key="2">
    <source>
        <dbReference type="SAM" id="MobiDB-lite"/>
    </source>
</evidence>
<evidence type="ECO:0000256" key="1">
    <source>
        <dbReference type="SAM" id="Coils"/>
    </source>
</evidence>
<protein>
    <submittedName>
        <fullName evidence="3">Uncharacterized protein</fullName>
    </submittedName>
</protein>
<feature type="coiled-coil region" evidence="1">
    <location>
        <begin position="65"/>
        <end position="92"/>
    </location>
</feature>
<evidence type="ECO:0000313" key="4">
    <source>
        <dbReference type="Proteomes" id="UP000187203"/>
    </source>
</evidence>
<evidence type="ECO:0000313" key="3">
    <source>
        <dbReference type="EMBL" id="OMO86107.1"/>
    </source>
</evidence>
<proteinExistence type="predicted"/>
<reference evidence="4" key="1">
    <citation type="submission" date="2013-09" db="EMBL/GenBank/DDBJ databases">
        <title>Corchorus olitorius genome sequencing.</title>
        <authorList>
            <person name="Alam M."/>
            <person name="Haque M.S."/>
            <person name="Islam M.S."/>
            <person name="Emdad E.M."/>
            <person name="Islam M.M."/>
            <person name="Ahmed B."/>
            <person name="Halim A."/>
            <person name="Hossen Q.M.M."/>
            <person name="Hossain M.Z."/>
            <person name="Ahmed R."/>
            <person name="Khan M.M."/>
            <person name="Islam R."/>
            <person name="Rashid M.M."/>
            <person name="Khan S.A."/>
            <person name="Rahman M.S."/>
            <person name="Alam M."/>
            <person name="Yahiya A.S."/>
            <person name="Khan M.S."/>
            <person name="Azam M.S."/>
            <person name="Haque T."/>
            <person name="Lashkar M.Z.H."/>
            <person name="Akhand A.I."/>
            <person name="Morshed G."/>
            <person name="Roy S."/>
            <person name="Uddin K.S."/>
            <person name="Rabeya T."/>
            <person name="Hossain A.S."/>
            <person name="Chowdhury A."/>
            <person name="Snigdha A.R."/>
            <person name="Mortoza M.S."/>
            <person name="Matin S.A."/>
            <person name="Hoque S.M.E."/>
            <person name="Islam M.K."/>
            <person name="Roy D.K."/>
            <person name="Haider R."/>
            <person name="Moosa M.M."/>
            <person name="Elias S.M."/>
            <person name="Hasan A.M."/>
            <person name="Jahan S."/>
            <person name="Shafiuddin M."/>
            <person name="Mahmood N."/>
            <person name="Shommy N.S."/>
        </authorList>
    </citation>
    <scope>NUCLEOTIDE SEQUENCE [LARGE SCALE GENOMIC DNA]</scope>
    <source>
        <strain evidence="4">cv. O-4</strain>
    </source>
</reference>